<name>A0AA36N366_9DINO</name>
<evidence type="ECO:0000313" key="4">
    <source>
        <dbReference type="Proteomes" id="UP001178507"/>
    </source>
</evidence>
<feature type="region of interest" description="Disordered" evidence="1">
    <location>
        <begin position="289"/>
        <end position="311"/>
    </location>
</feature>
<evidence type="ECO:0000259" key="2">
    <source>
        <dbReference type="PROSITE" id="PS51444"/>
    </source>
</evidence>
<proteinExistence type="predicted"/>
<dbReference type="InterPro" id="IPR042201">
    <property type="entry name" value="FH2_Formin_sf"/>
</dbReference>
<dbReference type="InterPro" id="IPR015425">
    <property type="entry name" value="FH2_Formin"/>
</dbReference>
<protein>
    <recommendedName>
        <fullName evidence="2">FH2 domain-containing protein</fullName>
    </recommendedName>
</protein>
<sequence>MDEVLYQNQVTSDKAAVVAALAAANGSRDEEKGVVILKSFQQSRNIWVALRALDVPWLCEVATALDLRGMKLENWEQLVNYWPTGAELEELEDHAFGRKVGELRNVEETLLPLLRIPDLKFRLRLLDLTQSMPVTMDQLSQQLACVQQACRELQDSESLRQFLAVTLVACTYLNTGTTAEDIKTDASVTSFFEVQQLTKLSEHKLYVSTEGVGLGMQQGMCLMHFMVKQMRLKFPDRTPARFEAELSCLERGRKQRLDEVKQAIQLLRTNLKGLEAQVTNVFGLPEASCGSDEEKDCESASERTCSPDKRTRTPDLRARAWILLCPVKARLALLQQQFEEAEACAKAMLDHFGVEVRAVPAPQVAEKKESSSSKEEKKEKKELPPGDPLAVTLQQTFASFSHFLAEFRNKWK</sequence>
<evidence type="ECO:0000313" key="3">
    <source>
        <dbReference type="EMBL" id="CAJ1392741.1"/>
    </source>
</evidence>
<feature type="compositionally biased region" description="Basic and acidic residues" evidence="1">
    <location>
        <begin position="365"/>
        <end position="384"/>
    </location>
</feature>
<feature type="non-terminal residue" evidence="3">
    <location>
        <position position="1"/>
    </location>
</feature>
<feature type="region of interest" description="Disordered" evidence="1">
    <location>
        <begin position="363"/>
        <end position="388"/>
    </location>
</feature>
<keyword evidence="4" id="KW-1185">Reference proteome</keyword>
<reference evidence="3" key="1">
    <citation type="submission" date="2023-08" db="EMBL/GenBank/DDBJ databases">
        <authorList>
            <person name="Chen Y."/>
            <person name="Shah S."/>
            <person name="Dougan E. K."/>
            <person name="Thang M."/>
            <person name="Chan C."/>
        </authorList>
    </citation>
    <scope>NUCLEOTIDE SEQUENCE</scope>
</reference>
<dbReference type="AlphaFoldDB" id="A0AA36N366"/>
<dbReference type="EMBL" id="CAUJNA010002396">
    <property type="protein sequence ID" value="CAJ1392741.1"/>
    <property type="molecule type" value="Genomic_DNA"/>
</dbReference>
<evidence type="ECO:0000256" key="1">
    <source>
        <dbReference type="SAM" id="MobiDB-lite"/>
    </source>
</evidence>
<gene>
    <name evidence="3" type="ORF">EVOR1521_LOCUS17758</name>
</gene>
<dbReference type="PANTHER" id="PTHR45725">
    <property type="entry name" value="FORMIN HOMOLOGY 2 FAMILY MEMBER"/>
    <property type="match status" value="1"/>
</dbReference>
<dbReference type="SUPFAM" id="SSF101447">
    <property type="entry name" value="Formin homology 2 domain (FH2 domain)"/>
    <property type="match status" value="1"/>
</dbReference>
<feature type="domain" description="FH2" evidence="2">
    <location>
        <begin position="1"/>
        <end position="412"/>
    </location>
</feature>
<comment type="caution">
    <text evidence="3">The sequence shown here is derived from an EMBL/GenBank/DDBJ whole genome shotgun (WGS) entry which is preliminary data.</text>
</comment>
<feature type="compositionally biased region" description="Basic and acidic residues" evidence="1">
    <location>
        <begin position="297"/>
        <end position="311"/>
    </location>
</feature>
<accession>A0AA36N366</accession>
<dbReference type="InterPro" id="IPR051425">
    <property type="entry name" value="Formin_Homology"/>
</dbReference>
<dbReference type="Gene3D" id="1.20.58.2220">
    <property type="entry name" value="Formin, FH2 domain"/>
    <property type="match status" value="1"/>
</dbReference>
<dbReference type="PROSITE" id="PS51444">
    <property type="entry name" value="FH2"/>
    <property type="match status" value="1"/>
</dbReference>
<dbReference type="Pfam" id="PF02181">
    <property type="entry name" value="FH2"/>
    <property type="match status" value="1"/>
</dbReference>
<dbReference type="PANTHER" id="PTHR45725:SF1">
    <property type="entry name" value="DISHEVELLED ASSOCIATED ACTIVATOR OF MORPHOGENESIS, ISOFORM D"/>
    <property type="match status" value="1"/>
</dbReference>
<dbReference type="Proteomes" id="UP001178507">
    <property type="component" value="Unassembled WGS sequence"/>
</dbReference>
<organism evidence="3 4">
    <name type="scientific">Effrenium voratum</name>
    <dbReference type="NCBI Taxonomy" id="2562239"/>
    <lineage>
        <taxon>Eukaryota</taxon>
        <taxon>Sar</taxon>
        <taxon>Alveolata</taxon>
        <taxon>Dinophyceae</taxon>
        <taxon>Suessiales</taxon>
        <taxon>Symbiodiniaceae</taxon>
        <taxon>Effrenium</taxon>
    </lineage>
</organism>